<evidence type="ECO:0000256" key="2">
    <source>
        <dbReference type="ARBA" id="ARBA00023125"/>
    </source>
</evidence>
<keyword evidence="3 4" id="KW-0804">Transcription</keyword>
<accession>F2KN53</accession>
<dbReference type="GO" id="GO:0003677">
    <property type="term" value="F:DNA binding"/>
    <property type="evidence" value="ECO:0007669"/>
    <property type="project" value="UniProtKB-UniRule"/>
</dbReference>
<dbReference type="HOGENOM" id="CLU_111001_0_0_2"/>
<gene>
    <name evidence="4" type="primary">gfcR</name>
    <name evidence="6" type="ordered locus">Arcve_0113</name>
</gene>
<dbReference type="GO" id="GO:0019856">
    <property type="term" value="P:pyrimidine nucleobase biosynthetic process"/>
    <property type="evidence" value="ECO:0007669"/>
    <property type="project" value="TreeGrafter"/>
</dbReference>
<evidence type="ECO:0000256" key="1">
    <source>
        <dbReference type="ARBA" id="ARBA00023015"/>
    </source>
</evidence>
<keyword evidence="7" id="KW-1185">Reference proteome</keyword>
<dbReference type="GO" id="GO:0004588">
    <property type="term" value="F:orotate phosphoribosyltransferase activity"/>
    <property type="evidence" value="ECO:0007669"/>
    <property type="project" value="TreeGrafter"/>
</dbReference>
<feature type="domain" description="Phosphoribosyltransferase" evidence="5">
    <location>
        <begin position="61"/>
        <end position="174"/>
    </location>
</feature>
<dbReference type="InterPro" id="IPR000836">
    <property type="entry name" value="PRTase_dom"/>
</dbReference>
<dbReference type="KEGG" id="ave:Arcve_0113"/>
<dbReference type="InterPro" id="IPR022854">
    <property type="entry name" value="GfcR-like"/>
</dbReference>
<organism evidence="6 7">
    <name type="scientific">Archaeoglobus veneficus (strain DSM 11195 / SNP6)</name>
    <dbReference type="NCBI Taxonomy" id="693661"/>
    <lineage>
        <taxon>Archaea</taxon>
        <taxon>Methanobacteriati</taxon>
        <taxon>Methanobacteriota</taxon>
        <taxon>Archaeoglobi</taxon>
        <taxon>Archaeoglobales</taxon>
        <taxon>Archaeoglobaceae</taxon>
        <taxon>Archaeoglobus</taxon>
    </lineage>
</organism>
<dbReference type="GeneID" id="10393205"/>
<dbReference type="PANTHER" id="PTHR19278:SF41">
    <property type="entry name" value="PYRE-LIKE PROTEIN"/>
    <property type="match status" value="1"/>
</dbReference>
<evidence type="ECO:0000256" key="3">
    <source>
        <dbReference type="ARBA" id="ARBA00023163"/>
    </source>
</evidence>
<dbReference type="SUPFAM" id="SSF53271">
    <property type="entry name" value="PRTase-like"/>
    <property type="match status" value="1"/>
</dbReference>
<dbReference type="PANTHER" id="PTHR19278">
    <property type="entry name" value="OROTATE PHOSPHORIBOSYLTRANSFERASE"/>
    <property type="match status" value="1"/>
</dbReference>
<dbReference type="AlphaFoldDB" id="F2KN53"/>
<dbReference type="GO" id="GO:0010468">
    <property type="term" value="P:regulation of gene expression"/>
    <property type="evidence" value="ECO:0007669"/>
    <property type="project" value="UniProtKB-UniRule"/>
</dbReference>
<evidence type="ECO:0000313" key="7">
    <source>
        <dbReference type="Proteomes" id="UP000008136"/>
    </source>
</evidence>
<evidence type="ECO:0000256" key="4">
    <source>
        <dbReference type="HAMAP-Rule" id="MF_01214"/>
    </source>
</evidence>
<protein>
    <recommendedName>
        <fullName evidence="4">Transcriptional regulator GfcR</fullName>
    </recommendedName>
</protein>
<name>F2KN53_ARCVS</name>
<keyword evidence="2 4" id="KW-0238">DNA-binding</keyword>
<dbReference type="Pfam" id="PF00156">
    <property type="entry name" value="Pribosyltran"/>
    <property type="match status" value="1"/>
</dbReference>
<dbReference type="STRING" id="693661.Arcve_0113"/>
<sequence length="193" mass="21408">MKRLEDLVQRAKKLKEKGLTTGEIADELNVSRETALWLLTKGEVAPADIYIEWKSLSNTFRLRNVAAIMADMIQDVAEPETVIGVATSGIPIATMVAEELGCELSMYYPRKLKWEKGEAQSGGVLSENFARIEGKRCVVVDDVITTGSTIKEVAEYAERKDAEVQCACVIIDKRGIDKISGFPVLSIFRILRL</sequence>
<dbReference type="CDD" id="cd06223">
    <property type="entry name" value="PRTases_typeI"/>
    <property type="match status" value="1"/>
</dbReference>
<dbReference type="eggNOG" id="arCOG00028">
    <property type="taxonomic scope" value="Archaea"/>
</dbReference>
<evidence type="ECO:0000313" key="6">
    <source>
        <dbReference type="EMBL" id="AEA46154.1"/>
    </source>
</evidence>
<comment type="similarity">
    <text evidence="4">Belongs to the purine/pyrimidine phosphoribosyltransferase family. GfcR subfamily.</text>
</comment>
<dbReference type="GO" id="GO:0006222">
    <property type="term" value="P:UMP biosynthetic process"/>
    <property type="evidence" value="ECO:0007669"/>
    <property type="project" value="TreeGrafter"/>
</dbReference>
<dbReference type="EMBL" id="CP002588">
    <property type="protein sequence ID" value="AEA46154.1"/>
    <property type="molecule type" value="Genomic_DNA"/>
</dbReference>
<keyword evidence="1 4" id="KW-0805">Transcription regulation</keyword>
<dbReference type="Proteomes" id="UP000008136">
    <property type="component" value="Chromosome"/>
</dbReference>
<reference evidence="6 7" key="1">
    <citation type="submission" date="2011-03" db="EMBL/GenBank/DDBJ databases">
        <title>The complete genome of Archaeoglobus veneficus SNP6.</title>
        <authorList>
            <consortium name="US DOE Joint Genome Institute (JGI-PGF)"/>
            <person name="Lucas S."/>
            <person name="Copeland A."/>
            <person name="Lapidus A."/>
            <person name="Bruce D."/>
            <person name="Goodwin L."/>
            <person name="Pitluck S."/>
            <person name="Kyrpides N."/>
            <person name="Mavromatis K."/>
            <person name="Pagani I."/>
            <person name="Ivanova N."/>
            <person name="Mikhailova N."/>
            <person name="Lu M."/>
            <person name="Detter J.C."/>
            <person name="Tapia R."/>
            <person name="Han C."/>
            <person name="Land M."/>
            <person name="Hauser L."/>
            <person name="Markowitz V."/>
            <person name="Cheng J.-F."/>
            <person name="Hugenholtz P."/>
            <person name="Woyke T."/>
            <person name="Wu D."/>
            <person name="Spring S."/>
            <person name="Brambilla E."/>
            <person name="Klenk H.-P."/>
            <person name="Eisen J.A."/>
        </authorList>
    </citation>
    <scope>NUCLEOTIDE SEQUENCE [LARGE SCALE GENOMIC DNA]</scope>
    <source>
        <strain>SNP6</strain>
    </source>
</reference>
<dbReference type="Gene3D" id="3.40.50.2020">
    <property type="match status" value="1"/>
</dbReference>
<dbReference type="RefSeq" id="WP_013682830.1">
    <property type="nucleotide sequence ID" value="NC_015320.1"/>
</dbReference>
<comment type="domain">
    <text evidence="4">Contains an N-terminal DNA-binding winged helix-turn-helix domain and a C-terminal regulatory domain (or effector binding domain) resembling phosphoribosyltransferase (PRT) domain.</text>
</comment>
<dbReference type="InterPro" id="IPR029057">
    <property type="entry name" value="PRTase-like"/>
</dbReference>
<evidence type="ECO:0000259" key="5">
    <source>
        <dbReference type="Pfam" id="PF00156"/>
    </source>
</evidence>
<dbReference type="HAMAP" id="MF_01214">
    <property type="entry name" value="GfcR"/>
    <property type="match status" value="1"/>
</dbReference>
<proteinExistence type="inferred from homology"/>
<dbReference type="OrthoDB" id="68893at2157"/>
<dbReference type="NCBIfam" id="NF002620">
    <property type="entry name" value="PRK02277.1"/>
    <property type="match status" value="1"/>
</dbReference>